<keyword evidence="6 8" id="KW-0446">Lipid-binding</keyword>
<reference evidence="10 11" key="1">
    <citation type="journal article" date="2012" name="Eukaryot. Cell">
        <title>Draft genome sequence of Wickerhamomyces ciferrii NRRL Y-1031 F-60-10.</title>
        <authorList>
            <person name="Schneider J."/>
            <person name="Andrea H."/>
            <person name="Blom J."/>
            <person name="Jaenicke S."/>
            <person name="Ruckert C."/>
            <person name="Schorsch C."/>
            <person name="Szczepanowski R."/>
            <person name="Farwick M."/>
            <person name="Goesmann A."/>
            <person name="Puhler A."/>
            <person name="Schaffer S."/>
            <person name="Tauch A."/>
            <person name="Kohler T."/>
            <person name="Brinkrolf K."/>
        </authorList>
    </citation>
    <scope>NUCLEOTIDE SEQUENCE [LARGE SCALE GENOMIC DNA]</scope>
    <source>
        <strain evidence="11">ATCC 14091 / BCRC 22168 / CBS 111 / JCM 3599 / NBRC 0793 / NRRL Y-1031 F-60-10</strain>
    </source>
</reference>
<dbReference type="UniPathway" id="UPA00232"/>
<evidence type="ECO:0000259" key="9">
    <source>
        <dbReference type="Pfam" id="PF08511"/>
    </source>
</evidence>
<comment type="function">
    <text evidence="8">Membrane-associated protein that warps the membrane surface to access and bind aromatic isoprenes with high specificity, including ubiquinone (CoQ) isoprene intermediates and presents them directly to Coq7, therefore facilitating the Coq7-mediated hydroxylase step. Participates in the biosynthesis of coenzyme Q, also named ubiquinone, an essential lipid-soluble electron transporter for aerobic cellular respiration.</text>
</comment>
<keyword evidence="10" id="KW-0830">Ubiquinone</keyword>
<evidence type="ECO:0000313" key="10">
    <source>
        <dbReference type="EMBL" id="CCH41335.1"/>
    </source>
</evidence>
<dbReference type="GO" id="GO:0005743">
    <property type="term" value="C:mitochondrial inner membrane"/>
    <property type="evidence" value="ECO:0007669"/>
    <property type="project" value="TreeGrafter"/>
</dbReference>
<dbReference type="AlphaFoldDB" id="K0K8Z9"/>
<evidence type="ECO:0000256" key="3">
    <source>
        <dbReference type="ARBA" id="ARBA00010766"/>
    </source>
</evidence>
<comment type="pathway">
    <text evidence="2 8">Cofactor biosynthesis; ubiquinone biosynthesis.</text>
</comment>
<dbReference type="PANTHER" id="PTHR21427:SF19">
    <property type="entry name" value="UBIQUINONE BIOSYNTHESIS PROTEIN COQ9, MITOCHONDRIAL"/>
    <property type="match status" value="1"/>
</dbReference>
<dbReference type="InterPro" id="IPR013718">
    <property type="entry name" value="COQ9_C"/>
</dbReference>
<protein>
    <recommendedName>
        <fullName evidence="8">Ubiquinone biosynthesis protein</fullName>
    </recommendedName>
</protein>
<organism evidence="10 11">
    <name type="scientific">Wickerhamomyces ciferrii (strain ATCC 14091 / BCRC 22168 / CBS 111 / JCM 3599 / NBRC 0793 / NRRL Y-1031 F-60-10)</name>
    <name type="common">Yeast</name>
    <name type="synonym">Pichia ciferrii</name>
    <dbReference type="NCBI Taxonomy" id="1206466"/>
    <lineage>
        <taxon>Eukaryota</taxon>
        <taxon>Fungi</taxon>
        <taxon>Dikarya</taxon>
        <taxon>Ascomycota</taxon>
        <taxon>Saccharomycotina</taxon>
        <taxon>Saccharomycetes</taxon>
        <taxon>Phaffomycetales</taxon>
        <taxon>Wickerhamomycetaceae</taxon>
        <taxon>Wickerhamomyces</taxon>
    </lineage>
</organism>
<dbReference type="PANTHER" id="PTHR21427">
    <property type="entry name" value="UBIQUINONE BIOSYNTHESIS PROTEIN COQ9, MITOCHONDRIAL"/>
    <property type="match status" value="1"/>
</dbReference>
<dbReference type="STRING" id="1206466.K0K8Z9"/>
<dbReference type="InParanoid" id="K0K8Z9"/>
<keyword evidence="7 8" id="KW-0496">Mitochondrion</keyword>
<keyword evidence="5" id="KW-0809">Transit peptide</keyword>
<dbReference type="eggNOG" id="KOG2969">
    <property type="taxonomic scope" value="Eukaryota"/>
</dbReference>
<dbReference type="GO" id="GO:0008289">
    <property type="term" value="F:lipid binding"/>
    <property type="evidence" value="ECO:0007669"/>
    <property type="project" value="UniProtKB-UniRule"/>
</dbReference>
<dbReference type="EMBL" id="CAIF01000017">
    <property type="protein sequence ID" value="CCH41335.1"/>
    <property type="molecule type" value="Genomic_DNA"/>
</dbReference>
<comment type="similarity">
    <text evidence="3 8">Belongs to the COQ9 family.</text>
</comment>
<dbReference type="Pfam" id="PF08511">
    <property type="entry name" value="COQ9"/>
    <property type="match status" value="1"/>
</dbReference>
<evidence type="ECO:0000256" key="7">
    <source>
        <dbReference type="ARBA" id="ARBA00023128"/>
    </source>
</evidence>
<evidence type="ECO:0000256" key="1">
    <source>
        <dbReference type="ARBA" id="ARBA00004173"/>
    </source>
</evidence>
<evidence type="ECO:0000313" key="11">
    <source>
        <dbReference type="Proteomes" id="UP000009328"/>
    </source>
</evidence>
<dbReference type="Proteomes" id="UP000009328">
    <property type="component" value="Unassembled WGS sequence"/>
</dbReference>
<dbReference type="FunCoup" id="K0K8Z9">
    <property type="interactions" value="256"/>
</dbReference>
<gene>
    <name evidence="10" type="primary">COG9</name>
    <name evidence="10" type="ORF">BN7_874</name>
</gene>
<feature type="domain" description="COQ9 C-terminal" evidence="9">
    <location>
        <begin position="146"/>
        <end position="214"/>
    </location>
</feature>
<evidence type="ECO:0000256" key="6">
    <source>
        <dbReference type="ARBA" id="ARBA00023121"/>
    </source>
</evidence>
<evidence type="ECO:0000256" key="2">
    <source>
        <dbReference type="ARBA" id="ARBA00004749"/>
    </source>
</evidence>
<dbReference type="Gene3D" id="1.10.357.10">
    <property type="entry name" value="Tetracycline Repressor, domain 2"/>
    <property type="match status" value="1"/>
</dbReference>
<proteinExistence type="inferred from homology"/>
<sequence length="243" mass="28224">MFKQLRVIPRSFSPLRSSITRSYHSEDHKPFQFTTPQTKILDEALNLVPIYGFQHKAILEASRSQGYSDAIQSLFSNGTYDLIHHHLVKQRELLQTFITTDEFTSLKSENDKVKFLLKKRIMANQPYLKHLNQLQSYLVLPPYFQYSSNELHNLSDDILHYSGDFSNDFAWYSKRLSLSSTYVALELFQSQDKSNNSTKTLELIDKRLNGINELGNFYNDAEEFLKFSINSSINLFKSQASRG</sequence>
<evidence type="ECO:0000256" key="8">
    <source>
        <dbReference type="RuleBase" id="RU366063"/>
    </source>
</evidence>
<keyword evidence="11" id="KW-1185">Reference proteome</keyword>
<dbReference type="InterPro" id="IPR012762">
    <property type="entry name" value="Ubiq_biosynth_COQ9"/>
</dbReference>
<dbReference type="NCBIfam" id="TIGR02396">
    <property type="entry name" value="diverge_rpsU"/>
    <property type="match status" value="1"/>
</dbReference>
<dbReference type="HOGENOM" id="CLU_057411_1_1_1"/>
<keyword evidence="4 8" id="KW-0831">Ubiquinone biosynthesis</keyword>
<name>K0K8Z9_WICCF</name>
<dbReference type="GO" id="GO:0006744">
    <property type="term" value="P:ubiquinone biosynthetic process"/>
    <property type="evidence" value="ECO:0007669"/>
    <property type="project" value="UniProtKB-UniRule"/>
</dbReference>
<evidence type="ECO:0000256" key="4">
    <source>
        <dbReference type="ARBA" id="ARBA00022688"/>
    </source>
</evidence>
<accession>K0K8Z9</accession>
<comment type="subcellular location">
    <subcellularLocation>
        <location evidence="1 8">Mitochondrion</location>
    </subcellularLocation>
</comment>
<evidence type="ECO:0000256" key="5">
    <source>
        <dbReference type="ARBA" id="ARBA00022946"/>
    </source>
</evidence>
<comment type="caution">
    <text evidence="10">The sequence shown here is derived from an EMBL/GenBank/DDBJ whole genome shotgun (WGS) entry which is preliminary data.</text>
</comment>